<evidence type="ECO:0000313" key="1">
    <source>
        <dbReference type="EMBL" id="SVB04771.1"/>
    </source>
</evidence>
<dbReference type="EMBL" id="UINC01026755">
    <property type="protein sequence ID" value="SVB04771.1"/>
    <property type="molecule type" value="Genomic_DNA"/>
</dbReference>
<proteinExistence type="predicted"/>
<dbReference type="AlphaFoldDB" id="A0A382ATZ5"/>
<gene>
    <name evidence="1" type="ORF">METZ01_LOCUS157625</name>
</gene>
<name>A0A382ATZ5_9ZZZZ</name>
<accession>A0A382ATZ5</accession>
<protein>
    <submittedName>
        <fullName evidence="1">Uncharacterized protein</fullName>
    </submittedName>
</protein>
<organism evidence="1">
    <name type="scientific">marine metagenome</name>
    <dbReference type="NCBI Taxonomy" id="408172"/>
    <lineage>
        <taxon>unclassified sequences</taxon>
        <taxon>metagenomes</taxon>
        <taxon>ecological metagenomes</taxon>
    </lineage>
</organism>
<sequence length="44" mass="5130">MLVLSFIILGENIKKLAFLLKRESSCLYVTNEKVIMTFHVFINL</sequence>
<reference evidence="1" key="1">
    <citation type="submission" date="2018-05" db="EMBL/GenBank/DDBJ databases">
        <authorList>
            <person name="Lanie J.A."/>
            <person name="Ng W.-L."/>
            <person name="Kazmierczak K.M."/>
            <person name="Andrzejewski T.M."/>
            <person name="Davidsen T.M."/>
            <person name="Wayne K.J."/>
            <person name="Tettelin H."/>
            <person name="Glass J.I."/>
            <person name="Rusch D."/>
            <person name="Podicherti R."/>
            <person name="Tsui H.-C.T."/>
            <person name="Winkler M.E."/>
        </authorList>
    </citation>
    <scope>NUCLEOTIDE SEQUENCE</scope>
</reference>